<evidence type="ECO:0000256" key="1">
    <source>
        <dbReference type="SAM" id="MobiDB-lite"/>
    </source>
</evidence>
<dbReference type="Proteomes" id="UP000237105">
    <property type="component" value="Unassembled WGS sequence"/>
</dbReference>
<dbReference type="AlphaFoldDB" id="A0A2P5A5K6"/>
<comment type="caution">
    <text evidence="2">The sequence shown here is derived from an EMBL/GenBank/DDBJ whole genome shotgun (WGS) entry which is preliminary data.</text>
</comment>
<evidence type="ECO:0000313" key="2">
    <source>
        <dbReference type="EMBL" id="PON31825.1"/>
    </source>
</evidence>
<feature type="region of interest" description="Disordered" evidence="1">
    <location>
        <begin position="33"/>
        <end position="62"/>
    </location>
</feature>
<feature type="compositionally biased region" description="Polar residues" evidence="1">
    <location>
        <begin position="41"/>
        <end position="62"/>
    </location>
</feature>
<protein>
    <submittedName>
        <fullName evidence="2">Uncharacterized protein</fullName>
    </submittedName>
</protein>
<accession>A0A2P5A5K6</accession>
<reference evidence="3" key="1">
    <citation type="submission" date="2016-06" db="EMBL/GenBank/DDBJ databases">
        <title>Parallel loss of symbiosis genes in relatives of nitrogen-fixing non-legume Parasponia.</title>
        <authorList>
            <person name="Van Velzen R."/>
            <person name="Holmer R."/>
            <person name="Bu F."/>
            <person name="Rutten L."/>
            <person name="Van Zeijl A."/>
            <person name="Liu W."/>
            <person name="Santuari L."/>
            <person name="Cao Q."/>
            <person name="Sharma T."/>
            <person name="Shen D."/>
            <person name="Roswanjaya Y."/>
            <person name="Wardhani T."/>
            <person name="Kalhor M.S."/>
            <person name="Jansen J."/>
            <person name="Van den Hoogen J."/>
            <person name="Gungor B."/>
            <person name="Hartog M."/>
            <person name="Hontelez J."/>
            <person name="Verver J."/>
            <person name="Yang W.-C."/>
            <person name="Schijlen E."/>
            <person name="Repin R."/>
            <person name="Schilthuizen M."/>
            <person name="Schranz E."/>
            <person name="Heidstra R."/>
            <person name="Miyata K."/>
            <person name="Fedorova E."/>
            <person name="Kohlen W."/>
            <person name="Bisseling T."/>
            <person name="Smit S."/>
            <person name="Geurts R."/>
        </authorList>
    </citation>
    <scope>NUCLEOTIDE SEQUENCE [LARGE SCALE GENOMIC DNA]</scope>
    <source>
        <strain evidence="3">cv. WU1-14</strain>
    </source>
</reference>
<dbReference type="EMBL" id="JXTB01000920">
    <property type="protein sequence ID" value="PON31825.1"/>
    <property type="molecule type" value="Genomic_DNA"/>
</dbReference>
<gene>
    <name evidence="2" type="ORF">PanWU01x14_366600</name>
</gene>
<name>A0A2P5A5K6_PARAD</name>
<evidence type="ECO:0000313" key="3">
    <source>
        <dbReference type="Proteomes" id="UP000237105"/>
    </source>
</evidence>
<keyword evidence="3" id="KW-1185">Reference proteome</keyword>
<sequence>MTFSRCKKIIRQRHAIKNLISHIKRKKNVATPLKPIKNPSKENLPTNKRINNRKLNGSSKLNLSPRLTSHTINLSSDVVVLFLITTKDLSVPKPYDFVVIPSRIISECHSQRRKATISNKTRFWKSPPFHDGWIA</sequence>
<proteinExistence type="predicted"/>
<organism evidence="2 3">
    <name type="scientific">Parasponia andersonii</name>
    <name type="common">Sponia andersonii</name>
    <dbReference type="NCBI Taxonomy" id="3476"/>
    <lineage>
        <taxon>Eukaryota</taxon>
        <taxon>Viridiplantae</taxon>
        <taxon>Streptophyta</taxon>
        <taxon>Embryophyta</taxon>
        <taxon>Tracheophyta</taxon>
        <taxon>Spermatophyta</taxon>
        <taxon>Magnoliopsida</taxon>
        <taxon>eudicotyledons</taxon>
        <taxon>Gunneridae</taxon>
        <taxon>Pentapetalae</taxon>
        <taxon>rosids</taxon>
        <taxon>fabids</taxon>
        <taxon>Rosales</taxon>
        <taxon>Cannabaceae</taxon>
        <taxon>Parasponia</taxon>
    </lineage>
</organism>